<dbReference type="Proteomes" id="UP001459277">
    <property type="component" value="Unassembled WGS sequence"/>
</dbReference>
<evidence type="ECO:0000256" key="4">
    <source>
        <dbReference type="SAM" id="MobiDB-lite"/>
    </source>
</evidence>
<organism evidence="5 6">
    <name type="scientific">Lithocarpus litseifolius</name>
    <dbReference type="NCBI Taxonomy" id="425828"/>
    <lineage>
        <taxon>Eukaryota</taxon>
        <taxon>Viridiplantae</taxon>
        <taxon>Streptophyta</taxon>
        <taxon>Embryophyta</taxon>
        <taxon>Tracheophyta</taxon>
        <taxon>Spermatophyta</taxon>
        <taxon>Magnoliopsida</taxon>
        <taxon>eudicotyledons</taxon>
        <taxon>Gunneridae</taxon>
        <taxon>Pentapetalae</taxon>
        <taxon>rosids</taxon>
        <taxon>fabids</taxon>
        <taxon>Fagales</taxon>
        <taxon>Fagaceae</taxon>
        <taxon>Lithocarpus</taxon>
    </lineage>
</organism>
<comment type="subcellular location">
    <subcellularLocation>
        <location evidence="1">Nucleus</location>
    </subcellularLocation>
</comment>
<evidence type="ECO:0000313" key="5">
    <source>
        <dbReference type="EMBL" id="KAK9988887.1"/>
    </source>
</evidence>
<feature type="region of interest" description="Disordered" evidence="4">
    <location>
        <begin position="1"/>
        <end position="101"/>
    </location>
</feature>
<keyword evidence="3" id="KW-0539">Nucleus</keyword>
<dbReference type="PANTHER" id="PTHR13213">
    <property type="entry name" value="MYB-BINDING PROTEIN 1A FAMILY MEMBER"/>
    <property type="match status" value="1"/>
</dbReference>
<gene>
    <name evidence="5" type="ORF">SO802_029126</name>
</gene>
<sequence length="1311" mass="146238">MGSKKRSSSSVEEEVEGKIDAVTDNVVVPNPLEKKKMKKDKKVDETLSIKPMERFKKRKALDKERRHAAVSENEEEPKKPKQLRVESVAGEDRAPVASSSSGGLPEFHIDVFKDLALADGEVREAAAEAMVKELQAVQEAYERMENKDFVEVGLKLEAVKDDGLKNCAPSVRYAIRRLIRGVSSSRECARQGFALGLTILVGSIHSITLDSLLKLIVDLLEVTSSMKGQEAKECLLGRLFAYGALARSGRLTKEWNSDKNTPFIKEFTGILISLASKKRYLQEPAVSVLLDLIEKLPKEALLNHVLEAPGLHEWFEGSTEVGNPDALLLALKLREKIAVDSPIFNKLLLSPFIPSNLFTAAHLSSLANCLKESTYCQPRVHSLWPVLLNILLPEMVLQVEDSASVLNSLKKHKKSRKCSSCEENAKNFQCFCDVIIEGSLLMSSHDRKHLAFDVLLLSLPKLPAAFVPIVLSYKLVQCLMDVLSTKDSWLYKVAQNFLKELAAWVGDDDVRRVAVIIGLQKHSSGKFDSITRIKTVKDLMAGFKTESGCMLFIQNLTNLFVDEGNASEEPSDQSQTTDDNSEIGSIEDKDLVGTTGNSDFLKTWVVESLLSILKYLKLDLEAKFRVQKEILKFLAVQGLFTPSLGHEVTSLELQEKLRWPKATTSSALCRMCIEQLQLLLANSQKGEGPRALANGLEANDLGAYFMWFLSTLHNFPSVSLFRSLSDDDKNTFERLEAMEKSLYREERNCGLSTDANKLHVLRYLLIQLLLQVLLRPGEFSEAASELIICCKKAFAASDIPPCSGEDEMDGDATPQLMDVLVDTLLSLLPQSSNPMRTAIEQVFRYFCDNITDDGLLRMLRVMKKTFKPARHQEAEDEEDDSDDENFLGIEEDEEIDGAKTGNTGETDEHTDDSEAVVGSGEVGKRDPEASRHSDGEDDDDDDATSDDSNGGTDDNAVSGEVGKEALDASDDSDGGMDDDAMFRMDTYLAQIFKERKNQAEGENAHSQLVLFKLRVLSLLEIYLHENPGKPQVLTVYSNLAQAFVSPHIAEGSEQLGQRIWGILQKKVLKAKDYPKGEAVQLTTLESLLEKNLKLASKPFKRKKSAVSPSKKKQSASWTRHKMVTSLAQSSTFWILKIIDAGKFSESELQRVLDIFQGVLVGYLESKKSQIKSEFLKEIFRRRPWIGHHLFGFLLEKCGSTKSEFRRVEALDLVAEILKSLVSTDESGQDASKKVMKSHLRELCDLIKDLVTNMPEKQSRRAEVRKFCGRVLQIISNLNLNKSFLKHLDSGAHAACEAELGETFVNLKKVER</sequence>
<proteinExistence type="inferred from homology"/>
<evidence type="ECO:0000313" key="6">
    <source>
        <dbReference type="Proteomes" id="UP001459277"/>
    </source>
</evidence>
<feature type="compositionally biased region" description="Basic and acidic residues" evidence="4">
    <location>
        <begin position="922"/>
        <end position="934"/>
    </location>
</feature>
<feature type="compositionally biased region" description="Low complexity" evidence="4">
    <location>
        <begin position="946"/>
        <end position="956"/>
    </location>
</feature>
<feature type="compositionally biased region" description="Acidic residues" evidence="4">
    <location>
        <begin position="935"/>
        <end position="945"/>
    </location>
</feature>
<dbReference type="PANTHER" id="PTHR13213:SF2">
    <property type="entry name" value="MYB-BINDING PROTEIN 1A"/>
    <property type="match status" value="1"/>
</dbReference>
<dbReference type="InterPro" id="IPR016024">
    <property type="entry name" value="ARM-type_fold"/>
</dbReference>
<dbReference type="EMBL" id="JAZDWU010000010">
    <property type="protein sequence ID" value="KAK9988887.1"/>
    <property type="molecule type" value="Genomic_DNA"/>
</dbReference>
<name>A0AAW2BSS7_9ROSI</name>
<protein>
    <recommendedName>
        <fullName evidence="7">DNA polymerase V</fullName>
    </recommendedName>
</protein>
<keyword evidence="6" id="KW-1185">Reference proteome</keyword>
<evidence type="ECO:0008006" key="7">
    <source>
        <dbReference type="Google" id="ProtNLM"/>
    </source>
</evidence>
<dbReference type="GO" id="GO:0003677">
    <property type="term" value="F:DNA binding"/>
    <property type="evidence" value="ECO:0007669"/>
    <property type="project" value="InterPro"/>
</dbReference>
<feature type="region of interest" description="Disordered" evidence="4">
    <location>
        <begin position="564"/>
        <end position="590"/>
    </location>
</feature>
<evidence type="ECO:0000256" key="1">
    <source>
        <dbReference type="ARBA" id="ARBA00004123"/>
    </source>
</evidence>
<feature type="region of interest" description="Disordered" evidence="4">
    <location>
        <begin position="890"/>
        <end position="978"/>
    </location>
</feature>
<feature type="compositionally biased region" description="Acidic residues" evidence="4">
    <location>
        <begin position="967"/>
        <end position="978"/>
    </location>
</feature>
<evidence type="ECO:0000256" key="3">
    <source>
        <dbReference type="ARBA" id="ARBA00023242"/>
    </source>
</evidence>
<dbReference type="InterPro" id="IPR007015">
    <property type="entry name" value="DNA_pol_V/MYBBP1A"/>
</dbReference>
<evidence type="ECO:0000256" key="2">
    <source>
        <dbReference type="ARBA" id="ARBA00006809"/>
    </source>
</evidence>
<dbReference type="GO" id="GO:0005730">
    <property type="term" value="C:nucleolus"/>
    <property type="evidence" value="ECO:0007669"/>
    <property type="project" value="InterPro"/>
</dbReference>
<dbReference type="Pfam" id="PF04931">
    <property type="entry name" value="DNA_pol_phi"/>
    <property type="match status" value="1"/>
</dbReference>
<comment type="similarity">
    <text evidence="2">Belongs to the MYBBP1A family.</text>
</comment>
<dbReference type="GO" id="GO:0006355">
    <property type="term" value="P:regulation of DNA-templated transcription"/>
    <property type="evidence" value="ECO:0007669"/>
    <property type="project" value="InterPro"/>
</dbReference>
<accession>A0AAW2BSS7</accession>
<feature type="compositionally biased region" description="Basic and acidic residues" evidence="4">
    <location>
        <begin position="41"/>
        <end position="54"/>
    </location>
</feature>
<comment type="caution">
    <text evidence="5">The sequence shown here is derived from an EMBL/GenBank/DDBJ whole genome shotgun (WGS) entry which is preliminary data.</text>
</comment>
<reference evidence="5 6" key="1">
    <citation type="submission" date="2024-01" db="EMBL/GenBank/DDBJ databases">
        <title>A telomere-to-telomere, gap-free genome of sweet tea (Lithocarpus litseifolius).</title>
        <authorList>
            <person name="Zhou J."/>
        </authorList>
    </citation>
    <scope>NUCLEOTIDE SEQUENCE [LARGE SCALE GENOMIC DNA]</scope>
    <source>
        <strain evidence="5">Zhou-2022a</strain>
        <tissue evidence="5">Leaf</tissue>
    </source>
</reference>
<dbReference type="SUPFAM" id="SSF48371">
    <property type="entry name" value="ARM repeat"/>
    <property type="match status" value="1"/>
</dbReference>